<organism evidence="2 3">
    <name type="scientific">Psychroserpens burtonensis</name>
    <dbReference type="NCBI Taxonomy" id="49278"/>
    <lineage>
        <taxon>Bacteria</taxon>
        <taxon>Pseudomonadati</taxon>
        <taxon>Bacteroidota</taxon>
        <taxon>Flavobacteriia</taxon>
        <taxon>Flavobacteriales</taxon>
        <taxon>Flavobacteriaceae</taxon>
        <taxon>Psychroserpens</taxon>
    </lineage>
</organism>
<comment type="caution">
    <text evidence="2">The sequence shown here is derived from an EMBL/GenBank/DDBJ whole genome shotgun (WGS) entry which is preliminary data.</text>
</comment>
<name>A0A5C7B8J2_9FLAO</name>
<accession>A0A5C7B8J2</accession>
<keyword evidence="1" id="KW-0472">Membrane</keyword>
<reference evidence="2 3" key="1">
    <citation type="submission" date="2019-08" db="EMBL/GenBank/DDBJ databases">
        <title>Genome of Psychroserpens burtonensis ACAM 167.</title>
        <authorList>
            <person name="Bowman J.P."/>
        </authorList>
    </citation>
    <scope>NUCLEOTIDE SEQUENCE [LARGE SCALE GENOMIC DNA]</scope>
    <source>
        <strain evidence="2 3">ACAM 167</strain>
    </source>
</reference>
<dbReference type="SUPFAM" id="SSF81324">
    <property type="entry name" value="Voltage-gated potassium channels"/>
    <property type="match status" value="1"/>
</dbReference>
<dbReference type="Proteomes" id="UP000321938">
    <property type="component" value="Unassembled WGS sequence"/>
</dbReference>
<feature type="transmembrane region" description="Helical" evidence="1">
    <location>
        <begin position="543"/>
        <end position="566"/>
    </location>
</feature>
<protein>
    <submittedName>
        <fullName evidence="2">Two pore domain potassium channel family protein</fullName>
    </submittedName>
</protein>
<proteinExistence type="predicted"/>
<dbReference type="EMBL" id="VOSB01000012">
    <property type="protein sequence ID" value="TXE17518.1"/>
    <property type="molecule type" value="Genomic_DNA"/>
</dbReference>
<keyword evidence="1" id="KW-1133">Transmembrane helix</keyword>
<keyword evidence="3" id="KW-1185">Reference proteome</keyword>
<evidence type="ECO:0000256" key="1">
    <source>
        <dbReference type="SAM" id="Phobius"/>
    </source>
</evidence>
<keyword evidence="1" id="KW-0812">Transmembrane</keyword>
<feature type="transmembrane region" description="Helical" evidence="1">
    <location>
        <begin position="572"/>
        <end position="595"/>
    </location>
</feature>
<keyword evidence="2" id="KW-0406">Ion transport</keyword>
<evidence type="ECO:0000313" key="3">
    <source>
        <dbReference type="Proteomes" id="UP000321938"/>
    </source>
</evidence>
<feature type="transmembrane region" description="Helical" evidence="1">
    <location>
        <begin position="485"/>
        <end position="505"/>
    </location>
</feature>
<dbReference type="AlphaFoldDB" id="A0A5C7B8J2"/>
<sequence>MINFLLNQYQILTKMNTIKYCVIGLCFVTSFSTVVQGQEKTQLIDLFYQAIIKEDDTRNDDASKFTEISLVNYEGEIINPRVLIERYPDTKKYMLNDSIMTINSGVVIQGFIEDLSKLDSRIIIENFHFKKNVLLNLSLYGELESEIFNASVLRIRHCVFDDLFLTWFSNFNLDFRDNSFNELSIINETVTSPSVVIENNTIGYFHFWTATPGIVTIAKNQIGYVEIDLSSFRNLKLLKNRISGIGTANYSQEEIIGRKYWKSYINSRRAQRLVALDKLSEDSLYSYNDISGKVLFQMNSLNRVVSELEIIGNSFLDPTHSNLVIFSQNSISMEVSGNTFETPVIMAPSVSGKFIIEDNNFHSISMDAAIPATPQNEVSIDWQDIKGKLYYQKHEELPAYYGETDEDLANSQQFFKLVAGYSRLLEVYKGYGNLDDANDVFLDMKALHLKRYEYLYRTEGGTTNFFQLYLNKLLKIYTRHGTDPAQAMTASLWIIIFFSLIYFFFPSDWDASSKSKLIKNFKAFTEKNDKGYFRPFLSLVKGVLYSFFNAITLSVNSFVTLGFGTIPTKGLAKYICIFQGFLGWFLLSIFIVALINQILI</sequence>
<gene>
    <name evidence="2" type="ORF">ES692_09610</name>
</gene>
<keyword evidence="2" id="KW-0407">Ion channel</keyword>
<dbReference type="Gene3D" id="1.10.287.70">
    <property type="match status" value="1"/>
</dbReference>
<dbReference type="GO" id="GO:0034220">
    <property type="term" value="P:monoatomic ion transmembrane transport"/>
    <property type="evidence" value="ECO:0007669"/>
    <property type="project" value="UniProtKB-KW"/>
</dbReference>
<keyword evidence="2" id="KW-0813">Transport</keyword>
<evidence type="ECO:0000313" key="2">
    <source>
        <dbReference type="EMBL" id="TXE17518.1"/>
    </source>
</evidence>